<keyword evidence="4" id="KW-1185">Reference proteome</keyword>
<feature type="repeat" description="PPR" evidence="2">
    <location>
        <begin position="388"/>
        <end position="422"/>
    </location>
</feature>
<reference evidence="3 4" key="1">
    <citation type="journal article" date="2023" name="bioRxiv">
        <title>Genome report: Whole genome sequence and annotation of Penstemon davidsonii.</title>
        <authorList>
            <person name="Ostevik K.L."/>
            <person name="Alabady M."/>
            <person name="Zhang M."/>
            <person name="Rausher M.D."/>
        </authorList>
    </citation>
    <scope>NUCLEOTIDE SEQUENCE [LARGE SCALE GENOMIC DNA]</scope>
    <source>
        <strain evidence="3">DNT005</strain>
        <tissue evidence="3">Whole leaf</tissue>
    </source>
</reference>
<dbReference type="PANTHER" id="PTHR46935:SF2">
    <property type="entry name" value="PENTACOTRIPEPTIDE-REPEAT REGION OF PRORP DOMAIN-CONTAINING PROTEIN"/>
    <property type="match status" value="1"/>
</dbReference>
<evidence type="ECO:0000256" key="2">
    <source>
        <dbReference type="PROSITE-ProRule" id="PRU00708"/>
    </source>
</evidence>
<gene>
    <name evidence="3" type="ORF">RD792_001399</name>
</gene>
<accession>A0ABR0DN96</accession>
<dbReference type="Proteomes" id="UP001291926">
    <property type="component" value="Unassembled WGS sequence"/>
</dbReference>
<protein>
    <recommendedName>
        <fullName evidence="5">Pentatricopeptide repeat-containing protein</fullName>
    </recommendedName>
</protein>
<comment type="caution">
    <text evidence="3">The sequence shown here is derived from an EMBL/GenBank/DDBJ whole genome shotgun (WGS) entry which is preliminary data.</text>
</comment>
<name>A0ABR0DN96_9LAMI</name>
<organism evidence="3 4">
    <name type="scientific">Penstemon davidsonii</name>
    <dbReference type="NCBI Taxonomy" id="160366"/>
    <lineage>
        <taxon>Eukaryota</taxon>
        <taxon>Viridiplantae</taxon>
        <taxon>Streptophyta</taxon>
        <taxon>Embryophyta</taxon>
        <taxon>Tracheophyta</taxon>
        <taxon>Spermatophyta</taxon>
        <taxon>Magnoliopsida</taxon>
        <taxon>eudicotyledons</taxon>
        <taxon>Gunneridae</taxon>
        <taxon>Pentapetalae</taxon>
        <taxon>asterids</taxon>
        <taxon>lamiids</taxon>
        <taxon>Lamiales</taxon>
        <taxon>Plantaginaceae</taxon>
        <taxon>Cheloneae</taxon>
        <taxon>Penstemon</taxon>
    </lineage>
</organism>
<evidence type="ECO:0000313" key="4">
    <source>
        <dbReference type="Proteomes" id="UP001291926"/>
    </source>
</evidence>
<dbReference type="EMBL" id="JAYDYQ010001087">
    <property type="protein sequence ID" value="KAK4490700.1"/>
    <property type="molecule type" value="Genomic_DNA"/>
</dbReference>
<dbReference type="InterPro" id="IPR011990">
    <property type="entry name" value="TPR-like_helical_dom_sf"/>
</dbReference>
<evidence type="ECO:0008006" key="5">
    <source>
        <dbReference type="Google" id="ProtNLM"/>
    </source>
</evidence>
<dbReference type="InterPro" id="IPR044645">
    <property type="entry name" value="DG1/EMB2279-like"/>
</dbReference>
<dbReference type="InterPro" id="IPR002885">
    <property type="entry name" value="PPR_rpt"/>
</dbReference>
<dbReference type="Pfam" id="PF13812">
    <property type="entry name" value="PPR_3"/>
    <property type="match status" value="1"/>
</dbReference>
<keyword evidence="1" id="KW-0677">Repeat</keyword>
<dbReference type="Pfam" id="PF01535">
    <property type="entry name" value="PPR"/>
    <property type="match status" value="3"/>
</dbReference>
<dbReference type="PANTHER" id="PTHR46935">
    <property type="entry name" value="OS01G0674700 PROTEIN"/>
    <property type="match status" value="1"/>
</dbReference>
<proteinExistence type="predicted"/>
<dbReference type="Gene3D" id="1.25.40.10">
    <property type="entry name" value="Tetratricopeptide repeat domain"/>
    <property type="match status" value="3"/>
</dbReference>
<evidence type="ECO:0000313" key="3">
    <source>
        <dbReference type="EMBL" id="KAK4490700.1"/>
    </source>
</evidence>
<evidence type="ECO:0000256" key="1">
    <source>
        <dbReference type="ARBA" id="ARBA00022737"/>
    </source>
</evidence>
<feature type="repeat" description="PPR" evidence="2">
    <location>
        <begin position="318"/>
        <end position="352"/>
    </location>
</feature>
<sequence length="832" mass="95187">MEASLNLPNPPPQPNLDHIKRKLIQHNINPTPKILHNIRKKELQKSNRRLAKQTPPPLNNTQISEESYFQTIKSEYNQFTNKKLVGRPWESLERLRLRELASGNDEYGGEKLNPQHLRELSDIIECDRDKFSWLLDNDVEFEVEEEEEDGKKWAPRKRSEAEAIKFLTDRLSATDLSVKDWKFNRMMRYSGLEFTEGQMLKIVAGLGSRGKWRHAMSVVEWVYNSKEHKHYKSRFVYTKLLTVLGRARKPREALRVFNLMRGDAYIYPDMAAFHSMAVTLGQSGCLKELINVIESMKEKPKKIKNMRSKNWDPVLQPDIVIFNAVINACVPTRQWKGVSWVFQQLRKNGLRPNGASFGLAMEVMLQSGKYELVHELFNKIKRSGEALKALTYKVLVKAFWQEGKVNEAIQAVRDMERRGIVGTASVYYELARCLCFYGRWQEAIMEIKKLKKLRPTRPLAVTFTGMILSSMDGGHVQDCLSIFEHSKTLVSPDIGITNAMLKVYGRNDMFSKAKELFEEAKVKNLGSETSIDDQYSSLKPDAYTFGSMLEASASALQWEYFEYVYKEMVLCGNQLDQKKHSVLLVEASRAGKWHLLQHAIDTILEAGEIPPVSFFTEMVCQATAHCDYEKAVSIINTMAHASFQVSFQEWIDLFEMNGDRIFQGNLIELQKTLLNHDLVHEATVLNLSRALQFICGSFEDSLNSTASENIIGSNLGGNLKILESDSIYRVNDESVDSDLEKVPSLSNSSPDGDAMALVTQSVKHFDYDLASNILESDSDDQEFEFIEHLGRHSDSDEFNFDVMMPSSEIDDDSYDYGVPSALEILETWKQMR</sequence>
<dbReference type="PROSITE" id="PS51375">
    <property type="entry name" value="PPR"/>
    <property type="match status" value="2"/>
</dbReference>
<dbReference type="NCBIfam" id="TIGR00756">
    <property type="entry name" value="PPR"/>
    <property type="match status" value="2"/>
</dbReference>
<dbReference type="SUPFAM" id="SSF48452">
    <property type="entry name" value="TPR-like"/>
    <property type="match status" value="1"/>
</dbReference>